<dbReference type="AlphaFoldDB" id="A0A368KNA7"/>
<dbReference type="Proteomes" id="UP000253562">
    <property type="component" value="Unassembled WGS sequence"/>
</dbReference>
<comment type="caution">
    <text evidence="2">The sequence shown here is derived from an EMBL/GenBank/DDBJ whole genome shotgun (WGS) entry which is preliminary data.</text>
</comment>
<gene>
    <name evidence="2" type="ORF">DTL42_17525</name>
</gene>
<feature type="region of interest" description="Disordered" evidence="1">
    <location>
        <begin position="1"/>
        <end position="35"/>
    </location>
</feature>
<feature type="compositionally biased region" description="Basic and acidic residues" evidence="1">
    <location>
        <begin position="17"/>
        <end position="32"/>
    </location>
</feature>
<evidence type="ECO:0000313" key="3">
    <source>
        <dbReference type="Proteomes" id="UP000253562"/>
    </source>
</evidence>
<protein>
    <submittedName>
        <fullName evidence="2">Uncharacterized protein</fullName>
    </submittedName>
</protein>
<dbReference type="EMBL" id="QPEX01000034">
    <property type="protein sequence ID" value="RCS44718.1"/>
    <property type="molecule type" value="Genomic_DNA"/>
</dbReference>
<feature type="compositionally biased region" description="Polar residues" evidence="1">
    <location>
        <begin position="1"/>
        <end position="10"/>
    </location>
</feature>
<proteinExistence type="predicted"/>
<evidence type="ECO:0000256" key="1">
    <source>
        <dbReference type="SAM" id="MobiDB-lite"/>
    </source>
</evidence>
<dbReference type="Gene3D" id="3.40.190.10">
    <property type="entry name" value="Periplasmic binding protein-like II"/>
    <property type="match status" value="1"/>
</dbReference>
<name>A0A368KNA7_9BACT</name>
<reference evidence="2 3" key="1">
    <citation type="submission" date="2018-07" db="EMBL/GenBank/DDBJ databases">
        <title>Comparative genomes isolates from brazilian mangrove.</title>
        <authorList>
            <person name="De Araujo J.E."/>
            <person name="Taketani R.G."/>
            <person name="Silva M.C.P."/>
            <person name="Lourenco M.V."/>
            <person name="Oliveira V.M."/>
            <person name="Andreote F.D."/>
        </authorList>
    </citation>
    <scope>NUCLEOTIDE SEQUENCE [LARGE SCALE GENOMIC DNA]</scope>
    <source>
        <strain evidence="2 3">HEX PRIS-MGV</strain>
    </source>
</reference>
<accession>A0A368KNA7</accession>
<sequence length="92" mass="10369">MSHSLLTSKVRSVPLEGRPHEDSKPIGEKEEPQQEPLKYPVMVRPIYLWVSQSIQEIDPNLKAEFVRFVLSRQGQAATLSAGFFPLPSHTGQ</sequence>
<evidence type="ECO:0000313" key="2">
    <source>
        <dbReference type="EMBL" id="RCS44718.1"/>
    </source>
</evidence>
<organism evidence="2 3">
    <name type="scientific">Bremerella cremea</name>
    <dbReference type="NCBI Taxonomy" id="1031537"/>
    <lineage>
        <taxon>Bacteria</taxon>
        <taxon>Pseudomonadati</taxon>
        <taxon>Planctomycetota</taxon>
        <taxon>Planctomycetia</taxon>
        <taxon>Pirellulales</taxon>
        <taxon>Pirellulaceae</taxon>
        <taxon>Bremerella</taxon>
    </lineage>
</organism>